<evidence type="ECO:0000313" key="4">
    <source>
        <dbReference type="Proteomes" id="UP000887013"/>
    </source>
</evidence>
<feature type="chain" id="PRO_5036489461" evidence="2">
    <location>
        <begin position="23"/>
        <end position="373"/>
    </location>
</feature>
<dbReference type="EMBL" id="BMAW01041403">
    <property type="protein sequence ID" value="GFS28322.1"/>
    <property type="molecule type" value="Genomic_DNA"/>
</dbReference>
<feature type="signal peptide" evidence="2">
    <location>
        <begin position="1"/>
        <end position="22"/>
    </location>
</feature>
<keyword evidence="1" id="KW-1133">Transmembrane helix</keyword>
<reference evidence="3" key="1">
    <citation type="submission" date="2020-08" db="EMBL/GenBank/DDBJ databases">
        <title>Multicomponent nature underlies the extraordinary mechanical properties of spider dragline silk.</title>
        <authorList>
            <person name="Kono N."/>
            <person name="Nakamura H."/>
            <person name="Mori M."/>
            <person name="Yoshida Y."/>
            <person name="Ohtoshi R."/>
            <person name="Malay A.D."/>
            <person name="Moran D.A.P."/>
            <person name="Tomita M."/>
            <person name="Numata K."/>
            <person name="Arakawa K."/>
        </authorList>
    </citation>
    <scope>NUCLEOTIDE SEQUENCE</scope>
</reference>
<keyword evidence="1" id="KW-0472">Membrane</keyword>
<protein>
    <submittedName>
        <fullName evidence="3">Uncharacterized protein</fullName>
    </submittedName>
</protein>
<dbReference type="AlphaFoldDB" id="A0A8X6M6Y4"/>
<keyword evidence="4" id="KW-1185">Reference proteome</keyword>
<proteinExistence type="predicted"/>
<keyword evidence="2" id="KW-0732">Signal</keyword>
<accession>A0A8X6M6Y4</accession>
<keyword evidence="1" id="KW-0812">Transmembrane</keyword>
<organism evidence="3 4">
    <name type="scientific">Nephila pilipes</name>
    <name type="common">Giant wood spider</name>
    <name type="synonym">Nephila maculata</name>
    <dbReference type="NCBI Taxonomy" id="299642"/>
    <lineage>
        <taxon>Eukaryota</taxon>
        <taxon>Metazoa</taxon>
        <taxon>Ecdysozoa</taxon>
        <taxon>Arthropoda</taxon>
        <taxon>Chelicerata</taxon>
        <taxon>Arachnida</taxon>
        <taxon>Araneae</taxon>
        <taxon>Araneomorphae</taxon>
        <taxon>Entelegynae</taxon>
        <taxon>Araneoidea</taxon>
        <taxon>Nephilidae</taxon>
        <taxon>Nephila</taxon>
    </lineage>
</organism>
<dbReference type="Proteomes" id="UP000887013">
    <property type="component" value="Unassembled WGS sequence"/>
</dbReference>
<evidence type="ECO:0000313" key="3">
    <source>
        <dbReference type="EMBL" id="GFS28322.1"/>
    </source>
</evidence>
<evidence type="ECO:0000256" key="1">
    <source>
        <dbReference type="SAM" id="Phobius"/>
    </source>
</evidence>
<sequence length="373" mass="40735">MHLSQRIFWYIVLAVGLRDAVSDKIKSGDGVSKSTVWHYDLDSEFDQILEDKIKDHNIYEVETSLISASNGNQFFVNRSTDENEFGVFNNEEPENKNISNTYLTLDNITLSTDEYGGNESSTNAFATAKQTISNSQNHVSNLKVARNATNNSSLATMQNASKFFQGIKVPAAGNTLKNKRNRYNTISVSETTDMATKSRSLITSKQFIPNNSTIISNSTSTAKSSTKGIGNSTSLTNNYTANAIILTSTSTTNYYTTVKNTSTTIISQTTMSPTKGKETTTTATTNGTVHISSTSTPTFTSSQTFSTPISISTIITCITPTTEKPPIPNDIVTVIVVCIFVAVAALVIAFFLLSKWKCKWSDDDEESLTGFIF</sequence>
<name>A0A8X6M6Y4_NEPPI</name>
<feature type="transmembrane region" description="Helical" evidence="1">
    <location>
        <begin position="331"/>
        <end position="353"/>
    </location>
</feature>
<comment type="caution">
    <text evidence="3">The sequence shown here is derived from an EMBL/GenBank/DDBJ whole genome shotgun (WGS) entry which is preliminary data.</text>
</comment>
<gene>
    <name evidence="3" type="ORF">NPIL_182401</name>
</gene>
<evidence type="ECO:0000256" key="2">
    <source>
        <dbReference type="SAM" id="SignalP"/>
    </source>
</evidence>